<name>A0A242A9C8_9ENTE</name>
<comment type="caution">
    <text evidence="2">The sequence shown here is derived from an EMBL/GenBank/DDBJ whole genome shotgun (WGS) entry which is preliminary data.</text>
</comment>
<keyword evidence="3" id="KW-1185">Reference proteome</keyword>
<dbReference type="OrthoDB" id="2195041at2"/>
<organism evidence="2 3">
    <name type="scientific">Candidatus Enterococcus testudinis</name>
    <dbReference type="NCBI Taxonomy" id="1834191"/>
    <lineage>
        <taxon>Bacteria</taxon>
        <taxon>Bacillati</taxon>
        <taxon>Bacillota</taxon>
        <taxon>Bacilli</taxon>
        <taxon>Lactobacillales</taxon>
        <taxon>Enterococcaceae</taxon>
        <taxon>Enterococcus</taxon>
    </lineage>
</organism>
<gene>
    <name evidence="2" type="ORF">A5886_002746</name>
</gene>
<reference evidence="2 3" key="1">
    <citation type="submission" date="2017-05" db="EMBL/GenBank/DDBJ databases">
        <title>The Genome Sequence of Enterococcus sp. 8G7_MSG3316.</title>
        <authorList>
            <consortium name="The Broad Institute Genomics Platform"/>
            <consortium name="The Broad Institute Genomic Center for Infectious Diseases"/>
            <person name="Earl A."/>
            <person name="Manson A."/>
            <person name="Schwartman J."/>
            <person name="Gilmore M."/>
            <person name="Abouelleil A."/>
            <person name="Cao P."/>
            <person name="Chapman S."/>
            <person name="Cusick C."/>
            <person name="Shea T."/>
            <person name="Young S."/>
            <person name="Neafsey D."/>
            <person name="Nusbaum C."/>
            <person name="Birren B."/>
        </authorList>
    </citation>
    <scope>NUCLEOTIDE SEQUENCE [LARGE SCALE GENOMIC DNA]</scope>
    <source>
        <strain evidence="2 3">8G7_MSG3316</strain>
    </source>
</reference>
<keyword evidence="1" id="KW-0472">Membrane</keyword>
<accession>A0A242A9C8</accession>
<evidence type="ECO:0000256" key="1">
    <source>
        <dbReference type="SAM" id="Phobius"/>
    </source>
</evidence>
<keyword evidence="1" id="KW-1133">Transmembrane helix</keyword>
<protein>
    <submittedName>
        <fullName evidence="2">Uncharacterized protein</fullName>
    </submittedName>
</protein>
<keyword evidence="1" id="KW-0812">Transmembrane</keyword>
<proteinExistence type="predicted"/>
<dbReference type="RefSeq" id="WP_086275648.1">
    <property type="nucleotide sequence ID" value="NZ_NGKU01000001.1"/>
</dbReference>
<evidence type="ECO:0000313" key="2">
    <source>
        <dbReference type="EMBL" id="OTN77646.1"/>
    </source>
</evidence>
<dbReference type="EMBL" id="NGKU01000001">
    <property type="protein sequence ID" value="OTN77646.1"/>
    <property type="molecule type" value="Genomic_DNA"/>
</dbReference>
<dbReference type="Proteomes" id="UP000195043">
    <property type="component" value="Unassembled WGS sequence"/>
</dbReference>
<feature type="transmembrane region" description="Helical" evidence="1">
    <location>
        <begin position="39"/>
        <end position="59"/>
    </location>
</feature>
<dbReference type="AlphaFoldDB" id="A0A242A9C8"/>
<feature type="transmembrane region" description="Helical" evidence="1">
    <location>
        <begin position="71"/>
        <end position="89"/>
    </location>
</feature>
<evidence type="ECO:0000313" key="3">
    <source>
        <dbReference type="Proteomes" id="UP000195043"/>
    </source>
</evidence>
<dbReference type="STRING" id="1834191.A5886_002746"/>
<sequence length="90" mass="10675">MSNINKRFFWLSIGLTVLHLIGASYYPYFYAYFNGLDQAAAFATVVTLLRVIFLCWLAYCGYRTLHDQQRLTWLYTALFFVNLICPYFFN</sequence>